<comment type="caution">
    <text evidence="8">The sequence shown here is derived from an EMBL/GenBank/DDBJ whole genome shotgun (WGS) entry which is preliminary data.</text>
</comment>
<feature type="transmembrane region" description="Helical" evidence="7">
    <location>
        <begin position="75"/>
        <end position="95"/>
    </location>
</feature>
<keyword evidence="9" id="KW-1185">Reference proteome</keyword>
<evidence type="ECO:0000256" key="2">
    <source>
        <dbReference type="ARBA" id="ARBA00006434"/>
    </source>
</evidence>
<keyword evidence="6 7" id="KW-0472">Membrane</keyword>
<gene>
    <name evidence="8" type="ORF">CPELLU_LOCUS1056</name>
</gene>
<dbReference type="Gene3D" id="1.20.1730.10">
    <property type="entry name" value="Sodium/glucose cotransporter"/>
    <property type="match status" value="1"/>
</dbReference>
<sequence length="479" mass="52532">MAISIVLANFLIYVVMVFFMFIGLYAGYKETKTKTDFLSSIGTQTALSLAANWFASNLGSSVLYAYPEVGVRAGILGNFWYAFGSTIPLMVFAWLGPKLRKKCPDGFLLTSFVSERFGRINQIYVSLMSMAYMFCYMVSELSAIDGILSLLTGYDFSHVPIILITITTTLYTVQGWAIAILLIISAIGFGVTVKLDPGVVNSSPLLQSNKLGWELLYIMPVAVTFANLFHQGYWQRAFSSKNDHELVHSAIYGSLLLFPTLFLIGFTGIIAAWAGTWPGSDPNNPVDPDMSFFSLYTLLPDWVKGFVVILSVSLSCSAYDTLQSAMVSTMSNDLFDNKLPLTIIRCLTVLFNIPAVILGIRNLDVLVVFLVGDLIAAAVMPPILLGLIDSLYFLNGFDSLVGGLGGFFSIFIFGSAYFNSAYEGAQLFILSNGLYTDDYSVLGAFIVAPFVKSEDIENVVTKDTEDAMIKDSHNMSKIV</sequence>
<dbReference type="PROSITE" id="PS50283">
    <property type="entry name" value="NA_SOLUT_SYMP_3"/>
    <property type="match status" value="1"/>
</dbReference>
<keyword evidence="3" id="KW-0813">Transport</keyword>
<dbReference type="InterPro" id="IPR038377">
    <property type="entry name" value="Na/Glc_symporter_sf"/>
</dbReference>
<comment type="similarity">
    <text evidence="2">Belongs to the sodium:solute symporter (SSF) (TC 2.A.21) family.</text>
</comment>
<accession>A0A9N8Z1T5</accession>
<dbReference type="PANTHER" id="PTHR48086:SF10">
    <property type="entry name" value="AGR155CP"/>
    <property type="match status" value="1"/>
</dbReference>
<evidence type="ECO:0000256" key="3">
    <source>
        <dbReference type="ARBA" id="ARBA00022448"/>
    </source>
</evidence>
<feature type="transmembrane region" description="Helical" evidence="7">
    <location>
        <begin position="211"/>
        <end position="229"/>
    </location>
</feature>
<comment type="subcellular location">
    <subcellularLocation>
        <location evidence="1">Membrane</location>
        <topology evidence="1">Multi-pass membrane protein</topology>
    </subcellularLocation>
</comment>
<dbReference type="Proteomes" id="UP000789759">
    <property type="component" value="Unassembled WGS sequence"/>
</dbReference>
<name>A0A9N8Z1T5_9GLOM</name>
<proteinExistence type="inferred from homology"/>
<dbReference type="OrthoDB" id="6132759at2759"/>
<evidence type="ECO:0000256" key="4">
    <source>
        <dbReference type="ARBA" id="ARBA00022692"/>
    </source>
</evidence>
<dbReference type="EMBL" id="CAJVQA010000360">
    <property type="protein sequence ID" value="CAG8470678.1"/>
    <property type="molecule type" value="Genomic_DNA"/>
</dbReference>
<feature type="transmembrane region" description="Helical" evidence="7">
    <location>
        <begin position="250"/>
        <end position="274"/>
    </location>
</feature>
<dbReference type="PANTHER" id="PTHR48086">
    <property type="entry name" value="SODIUM/PROLINE SYMPORTER-RELATED"/>
    <property type="match status" value="1"/>
</dbReference>
<feature type="transmembrane region" description="Helical" evidence="7">
    <location>
        <begin position="173"/>
        <end position="191"/>
    </location>
</feature>
<feature type="transmembrane region" description="Helical" evidence="7">
    <location>
        <begin position="400"/>
        <end position="418"/>
    </location>
</feature>
<dbReference type="InterPro" id="IPR050277">
    <property type="entry name" value="Sodium:Solute_Symporter"/>
</dbReference>
<evidence type="ECO:0000256" key="7">
    <source>
        <dbReference type="SAM" id="Phobius"/>
    </source>
</evidence>
<evidence type="ECO:0000313" key="9">
    <source>
        <dbReference type="Proteomes" id="UP000789759"/>
    </source>
</evidence>
<feature type="transmembrane region" description="Helical" evidence="7">
    <location>
        <begin position="342"/>
        <end position="360"/>
    </location>
</feature>
<feature type="transmembrane region" description="Helical" evidence="7">
    <location>
        <begin position="366"/>
        <end position="388"/>
    </location>
</feature>
<dbReference type="AlphaFoldDB" id="A0A9N8Z1T5"/>
<keyword evidence="5 7" id="KW-1133">Transmembrane helix</keyword>
<feature type="transmembrane region" description="Helical" evidence="7">
    <location>
        <begin position="6"/>
        <end position="25"/>
    </location>
</feature>
<evidence type="ECO:0000313" key="8">
    <source>
        <dbReference type="EMBL" id="CAG8470678.1"/>
    </source>
</evidence>
<dbReference type="GO" id="GO:0015606">
    <property type="term" value="F:spermidine transmembrane transporter activity"/>
    <property type="evidence" value="ECO:0007669"/>
    <property type="project" value="TreeGrafter"/>
</dbReference>
<organism evidence="8 9">
    <name type="scientific">Cetraspora pellucida</name>
    <dbReference type="NCBI Taxonomy" id="1433469"/>
    <lineage>
        <taxon>Eukaryota</taxon>
        <taxon>Fungi</taxon>
        <taxon>Fungi incertae sedis</taxon>
        <taxon>Mucoromycota</taxon>
        <taxon>Glomeromycotina</taxon>
        <taxon>Glomeromycetes</taxon>
        <taxon>Diversisporales</taxon>
        <taxon>Gigasporaceae</taxon>
        <taxon>Cetraspora</taxon>
    </lineage>
</organism>
<evidence type="ECO:0000256" key="6">
    <source>
        <dbReference type="ARBA" id="ARBA00023136"/>
    </source>
</evidence>
<reference evidence="8" key="1">
    <citation type="submission" date="2021-06" db="EMBL/GenBank/DDBJ databases">
        <authorList>
            <person name="Kallberg Y."/>
            <person name="Tangrot J."/>
            <person name="Rosling A."/>
        </authorList>
    </citation>
    <scope>NUCLEOTIDE SEQUENCE</scope>
    <source>
        <strain evidence="8">FL966</strain>
    </source>
</reference>
<evidence type="ECO:0000256" key="1">
    <source>
        <dbReference type="ARBA" id="ARBA00004141"/>
    </source>
</evidence>
<protein>
    <submittedName>
        <fullName evidence="8">10445_t:CDS:1</fullName>
    </submittedName>
</protein>
<dbReference type="GO" id="GO:0005886">
    <property type="term" value="C:plasma membrane"/>
    <property type="evidence" value="ECO:0007669"/>
    <property type="project" value="TreeGrafter"/>
</dbReference>
<dbReference type="InterPro" id="IPR001734">
    <property type="entry name" value="Na/solute_symporter"/>
</dbReference>
<keyword evidence="4 7" id="KW-0812">Transmembrane</keyword>
<evidence type="ECO:0000256" key="5">
    <source>
        <dbReference type="ARBA" id="ARBA00022989"/>
    </source>
</evidence>